<organism evidence="1 2">
    <name type="scientific">Candidatus Methylophosphatis roskildensis</name>
    <dbReference type="NCBI Taxonomy" id="2899263"/>
    <lineage>
        <taxon>Bacteria</taxon>
        <taxon>Pseudomonadati</taxon>
        <taxon>Pseudomonadota</taxon>
        <taxon>Betaproteobacteria</taxon>
        <taxon>Nitrosomonadales</taxon>
        <taxon>Sterolibacteriaceae</taxon>
        <taxon>Candidatus Methylophosphatis</taxon>
    </lineage>
</organism>
<evidence type="ECO:0000313" key="1">
    <source>
        <dbReference type="EMBL" id="MBK6973652.1"/>
    </source>
</evidence>
<dbReference type="InterPro" id="IPR021710">
    <property type="entry name" value="DUF3293"/>
</dbReference>
<protein>
    <submittedName>
        <fullName evidence="1">DUF3293 domain-containing protein</fullName>
    </submittedName>
</protein>
<dbReference type="Proteomes" id="UP000807785">
    <property type="component" value="Unassembled WGS sequence"/>
</dbReference>
<proteinExistence type="predicted"/>
<dbReference type="EMBL" id="JADJEV010000003">
    <property type="protein sequence ID" value="MBK6973652.1"/>
    <property type="molecule type" value="Genomic_DNA"/>
</dbReference>
<comment type="caution">
    <text evidence="1">The sequence shown here is derived from an EMBL/GenBank/DDBJ whole genome shotgun (WGS) entry which is preliminary data.</text>
</comment>
<dbReference type="AlphaFoldDB" id="A0A9D7E9N2"/>
<dbReference type="Pfam" id="PF11697">
    <property type="entry name" value="DUF3293"/>
    <property type="match status" value="1"/>
</dbReference>
<evidence type="ECO:0000313" key="2">
    <source>
        <dbReference type="Proteomes" id="UP000807785"/>
    </source>
</evidence>
<name>A0A9D7E9N2_9PROT</name>
<accession>A0A9D7E9N2</accession>
<reference evidence="1" key="1">
    <citation type="submission" date="2020-10" db="EMBL/GenBank/DDBJ databases">
        <title>Connecting structure to function with the recovery of over 1000 high-quality activated sludge metagenome-assembled genomes encoding full-length rRNA genes using long-read sequencing.</title>
        <authorList>
            <person name="Singleton C.M."/>
            <person name="Petriglieri F."/>
            <person name="Kristensen J.M."/>
            <person name="Kirkegaard R.H."/>
            <person name="Michaelsen T.Y."/>
            <person name="Andersen M.H."/>
            <person name="Karst S.M."/>
            <person name="Dueholm M.S."/>
            <person name="Nielsen P.H."/>
            <person name="Albertsen M."/>
        </authorList>
    </citation>
    <scope>NUCLEOTIDE SEQUENCE</scope>
    <source>
        <strain evidence="1">Bjer_18-Q3-R1-45_BAT3C.347</strain>
    </source>
</reference>
<sequence length="151" mass="16927">MIDIGKSMGNATPPKVLRASYLRTTYRVCANGIDFDIMVGRASVGLDRWLRENGWTFWAFISACNPGSRLLSGRMNRNRHEALISHLADRGRIWFPAVGVPNGSSWPSEPSVFVPTISVTDARWIGKSFGQNALLYGKRSTIPRLLWCSYH</sequence>
<gene>
    <name evidence="1" type="ORF">IPH26_12175</name>
</gene>